<dbReference type="SUPFAM" id="SSF48452">
    <property type="entry name" value="TPR-like"/>
    <property type="match status" value="2"/>
</dbReference>
<dbReference type="InterPro" id="IPR027417">
    <property type="entry name" value="P-loop_NTPase"/>
</dbReference>
<evidence type="ECO:0000313" key="3">
    <source>
        <dbReference type="EMBL" id="MBB6036122.1"/>
    </source>
</evidence>
<dbReference type="SUPFAM" id="SSF52540">
    <property type="entry name" value="P-loop containing nucleoside triphosphate hydrolases"/>
    <property type="match status" value="1"/>
</dbReference>
<dbReference type="RefSeq" id="WP_184788960.1">
    <property type="nucleotide sequence ID" value="NZ_BONT01000046.1"/>
</dbReference>
<evidence type="ECO:0000256" key="1">
    <source>
        <dbReference type="SAM" id="MobiDB-lite"/>
    </source>
</evidence>
<dbReference type="GO" id="GO:0043531">
    <property type="term" value="F:ADP binding"/>
    <property type="evidence" value="ECO:0007669"/>
    <property type="project" value="InterPro"/>
</dbReference>
<sequence length="831" mass="89497">MPGADELDPRRARTSAEFVEMLRALKIDAGLSYREIEQRARVAGDWLPASTLATVFGRTTVPRAEVVAAFVQTCGGDPDTVSRWVDASRRLSGELSVPPPPSVFPDAPAEAAPPVTVVPRQLPGDIGTFVGRAKTFETLDSLLSAGEGTDPAGPLPIVALVGPGGIGKTALAVRWAHAIGGRFPDGQLFADLKGFSDTAPIPPSLILHRFLRALGATAEDIPTDIDERVALFRSLLAGRRTLIVLDNARDAAQVRPLLPGAATCLVVVTSRVELRGLAVSHDLHGVMVDGLSLDEGVQLLVRLLGPQRVRAEAGAAVDLVELCRTLPLALRLAAAQLAVDERQSIARFALRVREAGRLSTLAVPDDPDTALRTTFDLSYGSLRPEAQRLLRLTGSHPGPDMSLASLAALSGRDETATRTHMEELATLHLVGRAGADRWEFHDLVREYVTGHLGATGTGEQKARLRGLLDWYTTMVRAANEHVLRGEISAGGGKVSFPTYTEALAWLDEEAAGITAAIIAAERAELSSYVFGLASLMWRYYLVRGQYEQLNATGDLALDMANRLGDIEEQTLFSLILGNAHAARCEPHRAIEYYERALTLARRLGDRKREARALCNCADALLDAGRYAEARRRLEEGMPILAELGDDVPLAGAYTDLGKIEMHEGDNDKACEYFIRAQEAFELKGHRHGVAVSLFFLGAAQLEKGEVVAASLRLEQALTVSEEAGYTFGVALAHSRLALASAMIGSFDAVREHHSRAVEVARGLHSPVLLAEIFVDAGRCGMLSGEPERAADYFRNALSHAERSSDAGLTRRSRDGVRAAERALGSMRPIGR</sequence>
<gene>
    <name evidence="3" type="ORF">HNR73_003990</name>
</gene>
<dbReference type="PRINTS" id="PR00364">
    <property type="entry name" value="DISEASERSIST"/>
</dbReference>
<dbReference type="AlphaFoldDB" id="A0A841FRE7"/>
<reference evidence="3 4" key="1">
    <citation type="submission" date="2020-08" db="EMBL/GenBank/DDBJ databases">
        <title>Genomic Encyclopedia of Type Strains, Phase IV (KMG-IV): sequencing the most valuable type-strain genomes for metagenomic binning, comparative biology and taxonomic classification.</title>
        <authorList>
            <person name="Goeker M."/>
        </authorList>
    </citation>
    <scope>NUCLEOTIDE SEQUENCE [LARGE SCALE GENOMIC DNA]</scope>
    <source>
        <strain evidence="3 4">YIM 65646</strain>
    </source>
</reference>
<dbReference type="Proteomes" id="UP000548476">
    <property type="component" value="Unassembled WGS sequence"/>
</dbReference>
<feature type="region of interest" description="Disordered" evidence="1">
    <location>
        <begin position="804"/>
        <end position="831"/>
    </location>
</feature>
<dbReference type="EMBL" id="JACHGT010000008">
    <property type="protein sequence ID" value="MBB6036122.1"/>
    <property type="molecule type" value="Genomic_DNA"/>
</dbReference>
<dbReference type="Gene3D" id="1.25.40.10">
    <property type="entry name" value="Tetratricopeptide repeat domain"/>
    <property type="match status" value="2"/>
</dbReference>
<dbReference type="Pfam" id="PF00931">
    <property type="entry name" value="NB-ARC"/>
    <property type="match status" value="1"/>
</dbReference>
<dbReference type="Gene3D" id="3.40.50.300">
    <property type="entry name" value="P-loop containing nucleotide triphosphate hydrolases"/>
    <property type="match status" value="1"/>
</dbReference>
<accession>A0A841FRE7</accession>
<dbReference type="SMART" id="SM00028">
    <property type="entry name" value="TPR"/>
    <property type="match status" value="6"/>
</dbReference>
<feature type="compositionally biased region" description="Basic and acidic residues" evidence="1">
    <location>
        <begin position="811"/>
        <end position="820"/>
    </location>
</feature>
<evidence type="ECO:0000313" key="4">
    <source>
        <dbReference type="Proteomes" id="UP000548476"/>
    </source>
</evidence>
<dbReference type="InterPro" id="IPR011990">
    <property type="entry name" value="TPR-like_helical_dom_sf"/>
</dbReference>
<dbReference type="InterPro" id="IPR002182">
    <property type="entry name" value="NB-ARC"/>
</dbReference>
<dbReference type="PANTHER" id="PTHR47691">
    <property type="entry name" value="REGULATOR-RELATED"/>
    <property type="match status" value="1"/>
</dbReference>
<proteinExistence type="predicted"/>
<evidence type="ECO:0000259" key="2">
    <source>
        <dbReference type="Pfam" id="PF00931"/>
    </source>
</evidence>
<feature type="domain" description="NB-ARC" evidence="2">
    <location>
        <begin position="152"/>
        <end position="300"/>
    </location>
</feature>
<name>A0A841FRE7_9ACTN</name>
<protein>
    <submittedName>
        <fullName evidence="3">Tetratricopeptide (TPR) repeat protein</fullName>
    </submittedName>
</protein>
<dbReference type="PANTHER" id="PTHR47691:SF3">
    <property type="entry name" value="HTH-TYPE TRANSCRIPTIONAL REGULATOR RV0890C-RELATED"/>
    <property type="match status" value="1"/>
</dbReference>
<organism evidence="3 4">
    <name type="scientific">Phytomonospora endophytica</name>
    <dbReference type="NCBI Taxonomy" id="714109"/>
    <lineage>
        <taxon>Bacteria</taxon>
        <taxon>Bacillati</taxon>
        <taxon>Actinomycetota</taxon>
        <taxon>Actinomycetes</taxon>
        <taxon>Micromonosporales</taxon>
        <taxon>Micromonosporaceae</taxon>
        <taxon>Phytomonospora</taxon>
    </lineage>
</organism>
<comment type="caution">
    <text evidence="3">The sequence shown here is derived from an EMBL/GenBank/DDBJ whole genome shotgun (WGS) entry which is preliminary data.</text>
</comment>
<keyword evidence="4" id="KW-1185">Reference proteome</keyword>
<dbReference type="Pfam" id="PF13424">
    <property type="entry name" value="TPR_12"/>
    <property type="match status" value="2"/>
</dbReference>
<dbReference type="InterPro" id="IPR019734">
    <property type="entry name" value="TPR_rpt"/>
</dbReference>